<dbReference type="Proteomes" id="UP000735302">
    <property type="component" value="Unassembled WGS sequence"/>
</dbReference>
<dbReference type="AlphaFoldDB" id="A0AAV4BSD3"/>
<keyword evidence="2" id="KW-0732">Signal</keyword>
<comment type="caution">
    <text evidence="3">The sequence shown here is derived from an EMBL/GenBank/DDBJ whole genome shotgun (WGS) entry which is preliminary data.</text>
</comment>
<keyword evidence="4" id="KW-1185">Reference proteome</keyword>
<organism evidence="3 4">
    <name type="scientific">Plakobranchus ocellatus</name>
    <dbReference type="NCBI Taxonomy" id="259542"/>
    <lineage>
        <taxon>Eukaryota</taxon>
        <taxon>Metazoa</taxon>
        <taxon>Spiralia</taxon>
        <taxon>Lophotrochozoa</taxon>
        <taxon>Mollusca</taxon>
        <taxon>Gastropoda</taxon>
        <taxon>Heterobranchia</taxon>
        <taxon>Euthyneura</taxon>
        <taxon>Panpulmonata</taxon>
        <taxon>Sacoglossa</taxon>
        <taxon>Placobranchoidea</taxon>
        <taxon>Plakobranchidae</taxon>
        <taxon>Plakobranchus</taxon>
    </lineage>
</organism>
<reference evidence="3 4" key="1">
    <citation type="journal article" date="2021" name="Elife">
        <title>Chloroplast acquisition without the gene transfer in kleptoplastic sea slugs, Plakobranchus ocellatus.</title>
        <authorList>
            <person name="Maeda T."/>
            <person name="Takahashi S."/>
            <person name="Yoshida T."/>
            <person name="Shimamura S."/>
            <person name="Takaki Y."/>
            <person name="Nagai Y."/>
            <person name="Toyoda A."/>
            <person name="Suzuki Y."/>
            <person name="Arimoto A."/>
            <person name="Ishii H."/>
            <person name="Satoh N."/>
            <person name="Nishiyama T."/>
            <person name="Hasebe M."/>
            <person name="Maruyama T."/>
            <person name="Minagawa J."/>
            <person name="Obokata J."/>
            <person name="Shigenobu S."/>
        </authorList>
    </citation>
    <scope>NUCLEOTIDE SEQUENCE [LARGE SCALE GENOMIC DNA]</scope>
</reference>
<evidence type="ECO:0000256" key="1">
    <source>
        <dbReference type="SAM" id="MobiDB-lite"/>
    </source>
</evidence>
<feature type="compositionally biased region" description="Polar residues" evidence="1">
    <location>
        <begin position="16"/>
        <end position="39"/>
    </location>
</feature>
<feature type="chain" id="PRO_5043326979" description="Secreted protein" evidence="2">
    <location>
        <begin position="22"/>
        <end position="81"/>
    </location>
</feature>
<evidence type="ECO:0000256" key="2">
    <source>
        <dbReference type="SAM" id="SignalP"/>
    </source>
</evidence>
<name>A0AAV4BSD3_9GAST</name>
<feature type="region of interest" description="Disordered" evidence="1">
    <location>
        <begin position="16"/>
        <end position="81"/>
    </location>
</feature>
<evidence type="ECO:0008006" key="5">
    <source>
        <dbReference type="Google" id="ProtNLM"/>
    </source>
</evidence>
<gene>
    <name evidence="3" type="ORF">PoB_004880200</name>
</gene>
<protein>
    <recommendedName>
        <fullName evidence="5">Secreted protein</fullName>
    </recommendedName>
</protein>
<accession>A0AAV4BSD3</accession>
<evidence type="ECO:0000313" key="3">
    <source>
        <dbReference type="EMBL" id="GFO22297.1"/>
    </source>
</evidence>
<sequence length="81" mass="8918">MRHIIIIIIVSTSLPLSPSEARNSGTNWASSGHNLTQGSRPGGPQVAAPFQSPTEKAFRSSRSRSRRFQNPSPFDHDLNDF</sequence>
<dbReference type="EMBL" id="BLXT01005367">
    <property type="protein sequence ID" value="GFO22297.1"/>
    <property type="molecule type" value="Genomic_DNA"/>
</dbReference>
<feature type="signal peptide" evidence="2">
    <location>
        <begin position="1"/>
        <end position="21"/>
    </location>
</feature>
<evidence type="ECO:0000313" key="4">
    <source>
        <dbReference type="Proteomes" id="UP000735302"/>
    </source>
</evidence>
<proteinExistence type="predicted"/>